<dbReference type="AlphaFoldDB" id="U6MNN8"/>
<name>U6MNN8_9EIME</name>
<dbReference type="Proteomes" id="UP000030754">
    <property type="component" value="Unassembled WGS sequence"/>
</dbReference>
<reference evidence="2" key="1">
    <citation type="submission" date="2013-10" db="EMBL/GenBank/DDBJ databases">
        <title>Genomic analysis of the causative agents of coccidiosis in chickens.</title>
        <authorList>
            <person name="Reid A.J."/>
            <person name="Blake D."/>
            <person name="Billington K."/>
            <person name="Browne H."/>
            <person name="Dunn M."/>
            <person name="Hung S."/>
            <person name="Kawahara F."/>
            <person name="Miranda-Saavedra D."/>
            <person name="Mourier T."/>
            <person name="Nagra H."/>
            <person name="Otto T.D."/>
            <person name="Rawlings N."/>
            <person name="Sanchez A."/>
            <person name="Sanders M."/>
            <person name="Subramaniam C."/>
            <person name="Tay Y."/>
            <person name="Dear P."/>
            <person name="Doerig C."/>
            <person name="Gruber A."/>
            <person name="Parkinson J."/>
            <person name="Shirley M."/>
            <person name="Wan K.L."/>
            <person name="Berriman M."/>
            <person name="Tomley F."/>
            <person name="Pain A."/>
        </authorList>
    </citation>
    <scope>NUCLEOTIDE SEQUENCE [LARGE SCALE GENOMIC DNA]</scope>
    <source>
        <strain evidence="2">Houghton</strain>
    </source>
</reference>
<feature type="compositionally biased region" description="Basic and acidic residues" evidence="1">
    <location>
        <begin position="151"/>
        <end position="161"/>
    </location>
</feature>
<sequence length="199" mass="21171">MPATGKPPRRRCVAVGRSSSSSSICQDWLLPCLDTLFAAFSRACSCDVDLLPSGDGGPAAAYGFPLLLQQQQQQQLAGDAVCLRCGATVDSQALRSAWPAPPRPLYSSALPAAVFKSPDRLQQQQQQQQQQQESGRIPLPSFSCAPAAPEPVKRTKEKRPLDPSSRAVQIGLRKSAALGFPTDDEGLVALPAFSLGEAK</sequence>
<feature type="compositionally biased region" description="Low complexity" evidence="1">
    <location>
        <begin position="122"/>
        <end position="132"/>
    </location>
</feature>
<dbReference type="EMBL" id="HG723310">
    <property type="protein sequence ID" value="CDJ65847.1"/>
    <property type="molecule type" value="Genomic_DNA"/>
</dbReference>
<reference evidence="2" key="2">
    <citation type="submission" date="2013-10" db="EMBL/GenBank/DDBJ databases">
        <authorList>
            <person name="Aslett M."/>
        </authorList>
    </citation>
    <scope>NUCLEOTIDE SEQUENCE [LARGE SCALE GENOMIC DNA]</scope>
    <source>
        <strain evidence="2">Houghton</strain>
    </source>
</reference>
<accession>U6MNN8</accession>
<protein>
    <submittedName>
        <fullName evidence="2">Uncharacterized protein</fullName>
    </submittedName>
</protein>
<dbReference type="RefSeq" id="XP_013434314.1">
    <property type="nucleotide sequence ID" value="XM_013578860.1"/>
</dbReference>
<dbReference type="VEuPathDB" id="ToxoDB:ENH_00011210"/>
<dbReference type="OrthoDB" id="10597824at2759"/>
<evidence type="ECO:0000313" key="3">
    <source>
        <dbReference type="Proteomes" id="UP000030754"/>
    </source>
</evidence>
<organism evidence="2 3">
    <name type="scientific">Eimeria necatrix</name>
    <dbReference type="NCBI Taxonomy" id="51315"/>
    <lineage>
        <taxon>Eukaryota</taxon>
        <taxon>Sar</taxon>
        <taxon>Alveolata</taxon>
        <taxon>Apicomplexa</taxon>
        <taxon>Conoidasida</taxon>
        <taxon>Coccidia</taxon>
        <taxon>Eucoccidiorida</taxon>
        <taxon>Eimeriorina</taxon>
        <taxon>Eimeriidae</taxon>
        <taxon>Eimeria</taxon>
    </lineage>
</organism>
<dbReference type="GeneID" id="25471306"/>
<proteinExistence type="predicted"/>
<evidence type="ECO:0000256" key="1">
    <source>
        <dbReference type="SAM" id="MobiDB-lite"/>
    </source>
</evidence>
<gene>
    <name evidence="2" type="ORF">ENH_00011210</name>
</gene>
<evidence type="ECO:0000313" key="2">
    <source>
        <dbReference type="EMBL" id="CDJ65847.1"/>
    </source>
</evidence>
<keyword evidence="3" id="KW-1185">Reference proteome</keyword>
<feature type="region of interest" description="Disordered" evidence="1">
    <location>
        <begin position="118"/>
        <end position="168"/>
    </location>
</feature>